<name>A0A6J7H399_9ZZZZ</name>
<accession>A0A6J7H399</accession>
<evidence type="ECO:0000256" key="1">
    <source>
        <dbReference type="ARBA" id="ARBA00001946"/>
    </source>
</evidence>
<protein>
    <recommendedName>
        <fullName evidence="3">FAD:protein FMN transferase</fullName>
        <ecNumber evidence="2">2.7.1.180</ecNumber>
    </recommendedName>
    <alternativeName>
        <fullName evidence="9">Flavin transferase</fullName>
    </alternativeName>
</protein>
<sequence>MDRSPSPEHHAAFACFGGTCAVHLSGIGPLGPAPRAIETARLQLLAWHDRFSRFVPGSELSRLNASAARTVAVSPEMLLLARATIEAGRASGGLVDATVAGELDAAGYAAPLVGPGLDLAAALAAAPPRLPAGPDPRRRWATIEVDPRAGTVTRPPGVAIDAGGLAKGLFADLLADRLAGYGRFVVDCCGDLRLGGTRGARREVRIAHPSGGIAHVFERAAGAVATSSIARRSWTGPDGGPAHHLLDPATGRPAFTGVVQVSALAPTALEAERRSKAALLSGPDAAPDHLVHGGVLVLDDLTLRVVDPPAPRRRVTAAMRDGRLVLSDRA</sequence>
<gene>
    <name evidence="11" type="ORF">UFOPK3564_01231</name>
</gene>
<keyword evidence="7" id="KW-0274">FAD</keyword>
<dbReference type="EC" id="2.7.1.180" evidence="2"/>
<reference evidence="11" key="1">
    <citation type="submission" date="2020-05" db="EMBL/GenBank/DDBJ databases">
        <authorList>
            <person name="Chiriac C."/>
            <person name="Salcher M."/>
            <person name="Ghai R."/>
            <person name="Kavagutti S V."/>
        </authorList>
    </citation>
    <scope>NUCLEOTIDE SEQUENCE</scope>
</reference>
<dbReference type="EMBL" id="CAFBMK010000056">
    <property type="protein sequence ID" value="CAB4910890.1"/>
    <property type="molecule type" value="Genomic_DNA"/>
</dbReference>
<evidence type="ECO:0000256" key="2">
    <source>
        <dbReference type="ARBA" id="ARBA00011955"/>
    </source>
</evidence>
<keyword evidence="6" id="KW-0479">Metal-binding</keyword>
<dbReference type="GO" id="GO:0046872">
    <property type="term" value="F:metal ion binding"/>
    <property type="evidence" value="ECO:0007669"/>
    <property type="project" value="UniProtKB-KW"/>
</dbReference>
<keyword evidence="5" id="KW-0808">Transferase</keyword>
<keyword evidence="8" id="KW-0460">Magnesium</keyword>
<dbReference type="PANTHER" id="PTHR30040">
    <property type="entry name" value="THIAMINE BIOSYNTHESIS LIPOPROTEIN APBE"/>
    <property type="match status" value="1"/>
</dbReference>
<dbReference type="InterPro" id="IPR003374">
    <property type="entry name" value="ApbE-like_sf"/>
</dbReference>
<keyword evidence="4" id="KW-0285">Flavoprotein</keyword>
<comment type="catalytic activity">
    <reaction evidence="10">
        <text>L-threonyl-[protein] + FAD = FMN-L-threonyl-[protein] + AMP + H(+)</text>
        <dbReference type="Rhea" id="RHEA:36847"/>
        <dbReference type="Rhea" id="RHEA-COMP:11060"/>
        <dbReference type="Rhea" id="RHEA-COMP:11061"/>
        <dbReference type="ChEBI" id="CHEBI:15378"/>
        <dbReference type="ChEBI" id="CHEBI:30013"/>
        <dbReference type="ChEBI" id="CHEBI:57692"/>
        <dbReference type="ChEBI" id="CHEBI:74257"/>
        <dbReference type="ChEBI" id="CHEBI:456215"/>
        <dbReference type="EC" id="2.7.1.180"/>
    </reaction>
</comment>
<evidence type="ECO:0000256" key="9">
    <source>
        <dbReference type="ARBA" id="ARBA00031306"/>
    </source>
</evidence>
<dbReference type="SUPFAM" id="SSF143631">
    <property type="entry name" value="ApbE-like"/>
    <property type="match status" value="1"/>
</dbReference>
<evidence type="ECO:0000256" key="10">
    <source>
        <dbReference type="ARBA" id="ARBA00048540"/>
    </source>
</evidence>
<dbReference type="Gene3D" id="3.10.520.10">
    <property type="entry name" value="ApbE-like domains"/>
    <property type="match status" value="1"/>
</dbReference>
<dbReference type="AlphaFoldDB" id="A0A6J7H399"/>
<dbReference type="Pfam" id="PF02424">
    <property type="entry name" value="ApbE"/>
    <property type="match status" value="1"/>
</dbReference>
<evidence type="ECO:0000256" key="4">
    <source>
        <dbReference type="ARBA" id="ARBA00022630"/>
    </source>
</evidence>
<dbReference type="PANTHER" id="PTHR30040:SF2">
    <property type="entry name" value="FAD:PROTEIN FMN TRANSFERASE"/>
    <property type="match status" value="1"/>
</dbReference>
<dbReference type="GO" id="GO:0016740">
    <property type="term" value="F:transferase activity"/>
    <property type="evidence" value="ECO:0007669"/>
    <property type="project" value="UniProtKB-KW"/>
</dbReference>
<evidence type="ECO:0000256" key="8">
    <source>
        <dbReference type="ARBA" id="ARBA00022842"/>
    </source>
</evidence>
<evidence type="ECO:0000256" key="6">
    <source>
        <dbReference type="ARBA" id="ARBA00022723"/>
    </source>
</evidence>
<dbReference type="InterPro" id="IPR024932">
    <property type="entry name" value="ApbE"/>
</dbReference>
<evidence type="ECO:0000313" key="11">
    <source>
        <dbReference type="EMBL" id="CAB4910890.1"/>
    </source>
</evidence>
<evidence type="ECO:0000256" key="3">
    <source>
        <dbReference type="ARBA" id="ARBA00016337"/>
    </source>
</evidence>
<proteinExistence type="predicted"/>
<evidence type="ECO:0000256" key="7">
    <source>
        <dbReference type="ARBA" id="ARBA00022827"/>
    </source>
</evidence>
<comment type="cofactor">
    <cofactor evidence="1">
        <name>Mg(2+)</name>
        <dbReference type="ChEBI" id="CHEBI:18420"/>
    </cofactor>
</comment>
<evidence type="ECO:0000256" key="5">
    <source>
        <dbReference type="ARBA" id="ARBA00022679"/>
    </source>
</evidence>
<organism evidence="11">
    <name type="scientific">freshwater metagenome</name>
    <dbReference type="NCBI Taxonomy" id="449393"/>
    <lineage>
        <taxon>unclassified sequences</taxon>
        <taxon>metagenomes</taxon>
        <taxon>ecological metagenomes</taxon>
    </lineage>
</organism>